<dbReference type="RefSeq" id="WP_138086068.1">
    <property type="nucleotide sequence ID" value="NZ_VAUV01000006.1"/>
</dbReference>
<protein>
    <recommendedName>
        <fullName evidence="4">DUF4230 domain-containing protein</fullName>
    </recommendedName>
</protein>
<sequence>MSDSLIPPDYFEQQRAGGRRSGRMGCFGASALVLIVLMLLGAGMVFYFGMPLKQLFDKVVMAVGAGEFFKTKGSVSEHRDVILEILPTHGDVLEVASPMKTTEIFRKSDSRYGAWGWVYLGTATSEIRVPAVYRFHIKLSEMKKARLEDGVLTIEAPPAQPSLPVAIDTSGLEKKSDGTWLRFDSAQQLDELEKSITPELNARAARHLTTIRETARSDIQKFVQKWIVEAHPSYQSEVKAVRIVFPDEPLEIDKPEPVMPVP</sequence>
<dbReference type="EMBL" id="VAUV01000006">
    <property type="protein sequence ID" value="TLD71204.1"/>
    <property type="molecule type" value="Genomic_DNA"/>
</dbReference>
<dbReference type="OrthoDB" id="8911849at2"/>
<gene>
    <name evidence="2" type="ORF">FEM03_09885</name>
</gene>
<feature type="transmembrane region" description="Helical" evidence="1">
    <location>
        <begin position="27"/>
        <end position="48"/>
    </location>
</feature>
<evidence type="ECO:0000313" key="3">
    <source>
        <dbReference type="Proteomes" id="UP000306196"/>
    </source>
</evidence>
<evidence type="ECO:0000256" key="1">
    <source>
        <dbReference type="SAM" id="Phobius"/>
    </source>
</evidence>
<keyword evidence="1" id="KW-1133">Transmembrane helix</keyword>
<evidence type="ECO:0000313" key="2">
    <source>
        <dbReference type="EMBL" id="TLD71204.1"/>
    </source>
</evidence>
<keyword evidence="1" id="KW-0812">Transmembrane</keyword>
<reference evidence="2 3" key="1">
    <citation type="submission" date="2019-05" db="EMBL/GenBank/DDBJ databases">
        <title>Verrucobacter flavum gen. nov., sp. nov. a new member of the family Verrucomicrobiaceae.</title>
        <authorList>
            <person name="Szuroczki S."/>
            <person name="Abbaszade G."/>
            <person name="Szabo A."/>
            <person name="Felfoldi T."/>
            <person name="Schumann P."/>
            <person name="Boka K."/>
            <person name="Keki Z."/>
            <person name="Toumi M."/>
            <person name="Toth E."/>
        </authorList>
    </citation>
    <scope>NUCLEOTIDE SEQUENCE [LARGE SCALE GENOMIC DNA]</scope>
    <source>
        <strain evidence="2 3">MG-N-17</strain>
    </source>
</reference>
<dbReference type="AlphaFoldDB" id="A0A5R8KFW8"/>
<name>A0A5R8KFW8_9BACT</name>
<accession>A0A5R8KFW8</accession>
<keyword evidence="1" id="KW-0472">Membrane</keyword>
<keyword evidence="3" id="KW-1185">Reference proteome</keyword>
<dbReference type="Proteomes" id="UP000306196">
    <property type="component" value="Unassembled WGS sequence"/>
</dbReference>
<comment type="caution">
    <text evidence="2">The sequence shown here is derived from an EMBL/GenBank/DDBJ whole genome shotgun (WGS) entry which is preliminary data.</text>
</comment>
<organism evidence="2 3">
    <name type="scientific">Phragmitibacter flavus</name>
    <dbReference type="NCBI Taxonomy" id="2576071"/>
    <lineage>
        <taxon>Bacteria</taxon>
        <taxon>Pseudomonadati</taxon>
        <taxon>Verrucomicrobiota</taxon>
        <taxon>Verrucomicrobiia</taxon>
        <taxon>Verrucomicrobiales</taxon>
        <taxon>Verrucomicrobiaceae</taxon>
        <taxon>Phragmitibacter</taxon>
    </lineage>
</organism>
<proteinExistence type="predicted"/>
<evidence type="ECO:0008006" key="4">
    <source>
        <dbReference type="Google" id="ProtNLM"/>
    </source>
</evidence>